<sequence>MAGLLNLFPFPDPEQLPDSKEMGLEQKPRFWFPNVLWVALLLVVPGGAGFAVGWAAEHNAVKPAGCGQLSLHCQKSGNCPALKSSSEFPNTLRCTYRYWLETNMGHRLHVTSKFADTSKPYLLKVWSQEGLLRRYKADSNDTIIFGGNFLIIDFQANSVWNDGDYWQIVLQLGESNFPVEKITIYNSLTLPLKDIYPATFRFMVNDSSLNKDPVSGDMYAVSSPADTPYTQNVWLKANVYQRAYEFKLSDYTPTSAQLEPVFNPSWSSMTLENNNSSPSQSLNTIVHLQADLPNAKLAFFQSDGSFSITAKRDSVDKTLLITILIPGGSAKISNIEVVGDDKISIITGGSYSMNEAAAYQYMDESISNLAKKAMTVRGAAVTIHALDATEIRLRIN</sequence>
<dbReference type="Proteomes" id="UP001177023">
    <property type="component" value="Unassembled WGS sequence"/>
</dbReference>
<protein>
    <submittedName>
        <fullName evidence="1">Uncharacterized protein</fullName>
    </submittedName>
</protein>
<comment type="caution">
    <text evidence="1">The sequence shown here is derived from an EMBL/GenBank/DDBJ whole genome shotgun (WGS) entry which is preliminary data.</text>
</comment>
<organism evidence="1 2">
    <name type="scientific">Mesorhabditis spiculigera</name>
    <dbReference type="NCBI Taxonomy" id="96644"/>
    <lineage>
        <taxon>Eukaryota</taxon>
        <taxon>Metazoa</taxon>
        <taxon>Ecdysozoa</taxon>
        <taxon>Nematoda</taxon>
        <taxon>Chromadorea</taxon>
        <taxon>Rhabditida</taxon>
        <taxon>Rhabditina</taxon>
        <taxon>Rhabditomorpha</taxon>
        <taxon>Rhabditoidea</taxon>
        <taxon>Rhabditidae</taxon>
        <taxon>Mesorhabditinae</taxon>
        <taxon>Mesorhabditis</taxon>
    </lineage>
</organism>
<dbReference type="CDD" id="cd07060">
    <property type="entry name" value="SPOUT_MTase"/>
    <property type="match status" value="1"/>
</dbReference>
<proteinExistence type="predicted"/>
<name>A0AA36CRF4_9BILA</name>
<evidence type="ECO:0000313" key="2">
    <source>
        <dbReference type="Proteomes" id="UP001177023"/>
    </source>
</evidence>
<keyword evidence="2" id="KW-1185">Reference proteome</keyword>
<gene>
    <name evidence="1" type="ORF">MSPICULIGERA_LOCUS12269</name>
</gene>
<reference evidence="1" key="1">
    <citation type="submission" date="2023-06" db="EMBL/GenBank/DDBJ databases">
        <authorList>
            <person name="Delattre M."/>
        </authorList>
    </citation>
    <scope>NUCLEOTIDE SEQUENCE</scope>
    <source>
        <strain evidence="1">AF72</strain>
    </source>
</reference>
<dbReference type="AlphaFoldDB" id="A0AA36CRF4"/>
<feature type="non-terminal residue" evidence="1">
    <location>
        <position position="1"/>
    </location>
</feature>
<evidence type="ECO:0000313" key="1">
    <source>
        <dbReference type="EMBL" id="CAJ0573925.1"/>
    </source>
</evidence>
<dbReference type="EMBL" id="CATQJA010002625">
    <property type="protein sequence ID" value="CAJ0573925.1"/>
    <property type="molecule type" value="Genomic_DNA"/>
</dbReference>
<accession>A0AA36CRF4</accession>